<dbReference type="Proteomes" id="UP001215598">
    <property type="component" value="Unassembled WGS sequence"/>
</dbReference>
<sequence length="185" mass="20646">MHKIGVGRIKAIEFSQHMLSASKDGPVTLLSQDITRVAGEIIQGHVELNFALAQGDSLEQLCIEFKGTIYLRIVVQTGNAAIGHYRTITLFQTKIPLWSQGAVPEPGTDILTLFHCSATSRGATIGYSLEIVGERSGFHRMNRRIRRLISVVPQSQLLVKETLTQGWNGPWREIAQEEKLRQGLW</sequence>
<dbReference type="EMBL" id="JARKIB010000119">
    <property type="protein sequence ID" value="KAJ7736940.1"/>
    <property type="molecule type" value="Genomic_DNA"/>
</dbReference>
<proteinExistence type="predicted"/>
<gene>
    <name evidence="1" type="ORF">B0H16DRAFT_1763171</name>
</gene>
<dbReference type="AlphaFoldDB" id="A0AAD7MXZ6"/>
<reference evidence="1" key="1">
    <citation type="submission" date="2023-03" db="EMBL/GenBank/DDBJ databases">
        <title>Massive genome expansion in bonnet fungi (Mycena s.s.) driven by repeated elements and novel gene families across ecological guilds.</title>
        <authorList>
            <consortium name="Lawrence Berkeley National Laboratory"/>
            <person name="Harder C.B."/>
            <person name="Miyauchi S."/>
            <person name="Viragh M."/>
            <person name="Kuo A."/>
            <person name="Thoen E."/>
            <person name="Andreopoulos B."/>
            <person name="Lu D."/>
            <person name="Skrede I."/>
            <person name="Drula E."/>
            <person name="Henrissat B."/>
            <person name="Morin E."/>
            <person name="Kohler A."/>
            <person name="Barry K."/>
            <person name="LaButti K."/>
            <person name="Morin E."/>
            <person name="Salamov A."/>
            <person name="Lipzen A."/>
            <person name="Mereny Z."/>
            <person name="Hegedus B."/>
            <person name="Baldrian P."/>
            <person name="Stursova M."/>
            <person name="Weitz H."/>
            <person name="Taylor A."/>
            <person name="Grigoriev I.V."/>
            <person name="Nagy L.G."/>
            <person name="Martin F."/>
            <person name="Kauserud H."/>
        </authorList>
    </citation>
    <scope>NUCLEOTIDE SEQUENCE</scope>
    <source>
        <strain evidence="1">CBHHK182m</strain>
    </source>
</reference>
<keyword evidence="2" id="KW-1185">Reference proteome</keyword>
<feature type="non-terminal residue" evidence="1">
    <location>
        <position position="185"/>
    </location>
</feature>
<accession>A0AAD7MXZ6</accession>
<organism evidence="1 2">
    <name type="scientific">Mycena metata</name>
    <dbReference type="NCBI Taxonomy" id="1033252"/>
    <lineage>
        <taxon>Eukaryota</taxon>
        <taxon>Fungi</taxon>
        <taxon>Dikarya</taxon>
        <taxon>Basidiomycota</taxon>
        <taxon>Agaricomycotina</taxon>
        <taxon>Agaricomycetes</taxon>
        <taxon>Agaricomycetidae</taxon>
        <taxon>Agaricales</taxon>
        <taxon>Marasmiineae</taxon>
        <taxon>Mycenaceae</taxon>
        <taxon>Mycena</taxon>
    </lineage>
</organism>
<dbReference type="InterPro" id="IPR014752">
    <property type="entry name" value="Arrestin-like_C"/>
</dbReference>
<dbReference type="Gene3D" id="2.60.40.640">
    <property type="match status" value="1"/>
</dbReference>
<comment type="caution">
    <text evidence="1">The sequence shown here is derived from an EMBL/GenBank/DDBJ whole genome shotgun (WGS) entry which is preliminary data.</text>
</comment>
<protein>
    <submittedName>
        <fullName evidence="1">Uncharacterized protein</fullName>
    </submittedName>
</protein>
<name>A0AAD7MXZ6_9AGAR</name>
<evidence type="ECO:0000313" key="2">
    <source>
        <dbReference type="Proteomes" id="UP001215598"/>
    </source>
</evidence>
<evidence type="ECO:0000313" key="1">
    <source>
        <dbReference type="EMBL" id="KAJ7736940.1"/>
    </source>
</evidence>